<evidence type="ECO:0008006" key="12">
    <source>
        <dbReference type="Google" id="ProtNLM"/>
    </source>
</evidence>
<dbReference type="InterPro" id="IPR002401">
    <property type="entry name" value="Cyt_P450_E_grp-I"/>
</dbReference>
<reference evidence="10 11" key="1">
    <citation type="journal article" name="Sci. Rep.">
        <title>Telomere-to-telomere assembled and centromere annotated genomes of the two main subspecies of the button mushroom Agaricus bisporus reveal especially polymorphic chromosome ends.</title>
        <authorList>
            <person name="Sonnenberg A.S.M."/>
            <person name="Sedaghat-Telgerd N."/>
            <person name="Lavrijssen B."/>
            <person name="Ohm R.A."/>
            <person name="Hendrickx P.M."/>
            <person name="Scholtmeijer K."/>
            <person name="Baars J.J.P."/>
            <person name="van Peer A."/>
        </authorList>
    </citation>
    <scope>NUCLEOTIDE SEQUENCE [LARGE SCALE GENOMIC DNA]</scope>
    <source>
        <strain evidence="10 11">H119_p4</strain>
    </source>
</reference>
<evidence type="ECO:0000256" key="4">
    <source>
        <dbReference type="ARBA" id="ARBA00022723"/>
    </source>
</evidence>
<dbReference type="GO" id="GO:0020037">
    <property type="term" value="F:heme binding"/>
    <property type="evidence" value="ECO:0007669"/>
    <property type="project" value="InterPro"/>
</dbReference>
<dbReference type="PANTHER" id="PTHR24287:SF1">
    <property type="entry name" value="P450, PUTATIVE (EUROFUNG)-RELATED"/>
    <property type="match status" value="1"/>
</dbReference>
<proteinExistence type="inferred from homology"/>
<evidence type="ECO:0000256" key="1">
    <source>
        <dbReference type="ARBA" id="ARBA00001971"/>
    </source>
</evidence>
<evidence type="ECO:0000256" key="6">
    <source>
        <dbReference type="ARBA" id="ARBA00023004"/>
    </source>
</evidence>
<dbReference type="InterPro" id="IPR047146">
    <property type="entry name" value="Cyt_P450_E_CYP52_fungi"/>
</dbReference>
<keyword evidence="5 9" id="KW-0560">Oxidoreductase</keyword>
<dbReference type="AlphaFoldDB" id="A0A8H7C3R3"/>
<dbReference type="InterPro" id="IPR017972">
    <property type="entry name" value="Cyt_P450_CS"/>
</dbReference>
<comment type="similarity">
    <text evidence="2 9">Belongs to the cytochrome P450 family.</text>
</comment>
<comment type="caution">
    <text evidence="10">The sequence shown here is derived from an EMBL/GenBank/DDBJ whole genome shotgun (WGS) entry which is preliminary data.</text>
</comment>
<evidence type="ECO:0000256" key="5">
    <source>
        <dbReference type="ARBA" id="ARBA00023002"/>
    </source>
</evidence>
<gene>
    <name evidence="10" type="ORF">Agabi119p4_9615</name>
</gene>
<sequence>MILTPGVDFLIRSSANYLSTSGIIYLILILPKYYAKPTWVAQPWIKEITNSRAARARGAVLPPHVKENHIKLAKTLIQEPNVGYPQDTWSELLNKYGSTFRFSIGLDEAYFTTEPEHVKAMLATEFNNFEKGRTSFEDGKALFGTGVFNVDGEMWKFHRSITRPFFTKDRISDFELFERHTDEALRKAKARLTEGYPIDFQDLAARFTLDSATDYLFGHDMRSLDANLPYPTTNGGDSKFSPDSVDNHPSNLFVKSFMAGQEFLIKRVLLGPLWPLAEIWKDKVSEHRKALDEYVKPFLERALRDKENRVGGTDGEKSVESSRSLLDYLVGQTSDQSIIMDEIFNLLLAGRDTTSALLTFSLYMLIEHPDMQQRLRQEILETIGSERCPTIEDLRKMKYLRAFLNEVSRLYAIVPLNGRSSIKPTVLAPSTRSDTGLYIPGGVKVNYSVFLMHRRKDLWGPDALEFDPDRFLDYRVKKYLVPNPFIFCPFNAGPRICLGQQFAYNEASFFIVRLLQQFAGFELDDTPRPSDLVPNPEWKGVEGPKGNDRIRLTYSIILFVKGGLWVKMKDAV</sequence>
<evidence type="ECO:0000256" key="7">
    <source>
        <dbReference type="ARBA" id="ARBA00023033"/>
    </source>
</evidence>
<accession>A0A8H7C3R3</accession>
<dbReference type="CDD" id="cd11063">
    <property type="entry name" value="CYP52"/>
    <property type="match status" value="1"/>
</dbReference>
<dbReference type="PROSITE" id="PS00086">
    <property type="entry name" value="CYTOCHROME_P450"/>
    <property type="match status" value="1"/>
</dbReference>
<keyword evidence="7 9" id="KW-0503">Monooxygenase</keyword>
<name>A0A8H7C3R3_AGABI</name>
<evidence type="ECO:0000256" key="8">
    <source>
        <dbReference type="PIRSR" id="PIRSR602401-1"/>
    </source>
</evidence>
<keyword evidence="3 8" id="KW-0349">Heme</keyword>
<dbReference type="PRINTS" id="PR00463">
    <property type="entry name" value="EP450I"/>
</dbReference>
<dbReference type="SUPFAM" id="SSF48264">
    <property type="entry name" value="Cytochrome P450"/>
    <property type="match status" value="1"/>
</dbReference>
<dbReference type="InterPro" id="IPR001128">
    <property type="entry name" value="Cyt_P450"/>
</dbReference>
<dbReference type="Gene3D" id="1.10.630.10">
    <property type="entry name" value="Cytochrome P450"/>
    <property type="match status" value="1"/>
</dbReference>
<evidence type="ECO:0000313" key="11">
    <source>
        <dbReference type="Proteomes" id="UP000629468"/>
    </source>
</evidence>
<dbReference type="GO" id="GO:0005506">
    <property type="term" value="F:iron ion binding"/>
    <property type="evidence" value="ECO:0007669"/>
    <property type="project" value="InterPro"/>
</dbReference>
<comment type="cofactor">
    <cofactor evidence="1 8">
        <name>heme</name>
        <dbReference type="ChEBI" id="CHEBI:30413"/>
    </cofactor>
</comment>
<dbReference type="GO" id="GO:0004497">
    <property type="term" value="F:monooxygenase activity"/>
    <property type="evidence" value="ECO:0007669"/>
    <property type="project" value="UniProtKB-KW"/>
</dbReference>
<dbReference type="GO" id="GO:0016705">
    <property type="term" value="F:oxidoreductase activity, acting on paired donors, with incorporation or reduction of molecular oxygen"/>
    <property type="evidence" value="ECO:0007669"/>
    <property type="project" value="InterPro"/>
</dbReference>
<dbReference type="PRINTS" id="PR00385">
    <property type="entry name" value="P450"/>
</dbReference>
<keyword evidence="4 8" id="KW-0479">Metal-binding</keyword>
<protein>
    <recommendedName>
        <fullName evidence="12">Cytochrome P450</fullName>
    </recommendedName>
</protein>
<dbReference type="PANTHER" id="PTHR24287">
    <property type="entry name" value="P450, PUTATIVE (EUROFUNG)-RELATED"/>
    <property type="match status" value="1"/>
</dbReference>
<dbReference type="InterPro" id="IPR036396">
    <property type="entry name" value="Cyt_P450_sf"/>
</dbReference>
<evidence type="ECO:0000256" key="9">
    <source>
        <dbReference type="RuleBase" id="RU000461"/>
    </source>
</evidence>
<evidence type="ECO:0000256" key="2">
    <source>
        <dbReference type="ARBA" id="ARBA00010617"/>
    </source>
</evidence>
<evidence type="ECO:0000313" key="10">
    <source>
        <dbReference type="EMBL" id="KAF7761623.1"/>
    </source>
</evidence>
<organism evidence="10 11">
    <name type="scientific">Agaricus bisporus var. burnettii</name>
    <dbReference type="NCBI Taxonomy" id="192524"/>
    <lineage>
        <taxon>Eukaryota</taxon>
        <taxon>Fungi</taxon>
        <taxon>Dikarya</taxon>
        <taxon>Basidiomycota</taxon>
        <taxon>Agaricomycotina</taxon>
        <taxon>Agaricomycetes</taxon>
        <taxon>Agaricomycetidae</taxon>
        <taxon>Agaricales</taxon>
        <taxon>Agaricineae</taxon>
        <taxon>Agaricaceae</taxon>
        <taxon>Agaricus</taxon>
    </lineage>
</organism>
<dbReference type="EMBL" id="JABXXO010000013">
    <property type="protein sequence ID" value="KAF7761623.1"/>
    <property type="molecule type" value="Genomic_DNA"/>
</dbReference>
<evidence type="ECO:0000256" key="3">
    <source>
        <dbReference type="ARBA" id="ARBA00022617"/>
    </source>
</evidence>
<dbReference type="Pfam" id="PF00067">
    <property type="entry name" value="p450"/>
    <property type="match status" value="1"/>
</dbReference>
<dbReference type="Proteomes" id="UP000629468">
    <property type="component" value="Unassembled WGS sequence"/>
</dbReference>
<keyword evidence="6 8" id="KW-0408">Iron</keyword>
<feature type="binding site" description="axial binding residue" evidence="8">
    <location>
        <position position="497"/>
    </location>
    <ligand>
        <name>heme</name>
        <dbReference type="ChEBI" id="CHEBI:30413"/>
    </ligand>
    <ligandPart>
        <name>Fe</name>
        <dbReference type="ChEBI" id="CHEBI:18248"/>
    </ligandPart>
</feature>